<accession>A0A6G0WY21</accession>
<evidence type="ECO:0000256" key="4">
    <source>
        <dbReference type="SAM" id="MobiDB-lite"/>
    </source>
</evidence>
<dbReference type="Gene3D" id="1.10.510.10">
    <property type="entry name" value="Transferase(Phosphotransferase) domain 1"/>
    <property type="match status" value="1"/>
</dbReference>
<evidence type="ECO:0000256" key="2">
    <source>
        <dbReference type="ARBA" id="ARBA00051243"/>
    </source>
</evidence>
<dbReference type="AlphaFoldDB" id="A0A6G0WY21"/>
<dbReference type="EMBL" id="VJMJ01000134">
    <property type="protein sequence ID" value="KAF0732400.1"/>
    <property type="molecule type" value="Genomic_DNA"/>
</dbReference>
<evidence type="ECO:0000313" key="7">
    <source>
        <dbReference type="EMBL" id="KAF0732400.1"/>
    </source>
</evidence>
<organism evidence="7 8">
    <name type="scientific">Aphanomyces euteiches</name>
    <dbReference type="NCBI Taxonomy" id="100861"/>
    <lineage>
        <taxon>Eukaryota</taxon>
        <taxon>Sar</taxon>
        <taxon>Stramenopiles</taxon>
        <taxon>Oomycota</taxon>
        <taxon>Saprolegniomycetes</taxon>
        <taxon>Saprolegniales</taxon>
        <taxon>Verrucalvaceae</taxon>
        <taxon>Aphanomyces</taxon>
    </lineage>
</organism>
<feature type="region of interest" description="Disordered" evidence="4">
    <location>
        <begin position="43"/>
        <end position="100"/>
    </location>
</feature>
<dbReference type="PANTHER" id="PTHR24416">
    <property type="entry name" value="TYROSINE-PROTEIN KINASE RECEPTOR"/>
    <property type="match status" value="1"/>
</dbReference>
<dbReference type="PROSITE" id="PS00107">
    <property type="entry name" value="PROTEIN_KINASE_ATP"/>
    <property type="match status" value="1"/>
</dbReference>
<keyword evidence="3" id="KW-0547">Nucleotide-binding</keyword>
<dbReference type="PANTHER" id="PTHR24416:SF611">
    <property type="entry name" value="TYROSINE-PROTEIN KINASE TRANSMEMBRANE RECEPTOR ROR"/>
    <property type="match status" value="1"/>
</dbReference>
<evidence type="ECO:0000256" key="5">
    <source>
        <dbReference type="SAM" id="SignalP"/>
    </source>
</evidence>
<feature type="signal peptide" evidence="5">
    <location>
        <begin position="1"/>
        <end position="28"/>
    </location>
</feature>
<feature type="compositionally biased region" description="Basic and acidic residues" evidence="4">
    <location>
        <begin position="57"/>
        <end position="73"/>
    </location>
</feature>
<dbReference type="Proteomes" id="UP000481153">
    <property type="component" value="Unassembled WGS sequence"/>
</dbReference>
<evidence type="ECO:0000256" key="3">
    <source>
        <dbReference type="PROSITE-ProRule" id="PRU10141"/>
    </source>
</evidence>
<name>A0A6G0WY21_9STRA</name>
<dbReference type="PROSITE" id="PS00109">
    <property type="entry name" value="PROTEIN_KINASE_TYR"/>
    <property type="match status" value="1"/>
</dbReference>
<dbReference type="InterPro" id="IPR017441">
    <property type="entry name" value="Protein_kinase_ATP_BS"/>
</dbReference>
<dbReference type="GO" id="GO:0004714">
    <property type="term" value="F:transmembrane receptor protein tyrosine kinase activity"/>
    <property type="evidence" value="ECO:0007669"/>
    <property type="project" value="UniProtKB-EC"/>
</dbReference>
<dbReference type="InterPro" id="IPR001245">
    <property type="entry name" value="Ser-Thr/Tyr_kinase_cat_dom"/>
</dbReference>
<gene>
    <name evidence="7" type="ORF">Ae201684_010509</name>
</gene>
<evidence type="ECO:0000256" key="1">
    <source>
        <dbReference type="ARBA" id="ARBA00004167"/>
    </source>
</evidence>
<comment type="catalytic activity">
    <reaction evidence="2">
        <text>L-tyrosyl-[protein] + ATP = O-phospho-L-tyrosyl-[protein] + ADP + H(+)</text>
        <dbReference type="Rhea" id="RHEA:10596"/>
        <dbReference type="Rhea" id="RHEA-COMP:10136"/>
        <dbReference type="Rhea" id="RHEA-COMP:20101"/>
        <dbReference type="ChEBI" id="CHEBI:15378"/>
        <dbReference type="ChEBI" id="CHEBI:30616"/>
        <dbReference type="ChEBI" id="CHEBI:46858"/>
        <dbReference type="ChEBI" id="CHEBI:61978"/>
        <dbReference type="ChEBI" id="CHEBI:456216"/>
        <dbReference type="EC" id="2.7.10.1"/>
    </reaction>
</comment>
<dbReference type="SMART" id="SM00219">
    <property type="entry name" value="TyrKc"/>
    <property type="match status" value="1"/>
</dbReference>
<comment type="caution">
    <text evidence="7">The sequence shown here is derived from an EMBL/GenBank/DDBJ whole genome shotgun (WGS) entry which is preliminary data.</text>
</comment>
<dbReference type="InterPro" id="IPR000719">
    <property type="entry name" value="Prot_kinase_dom"/>
</dbReference>
<dbReference type="InterPro" id="IPR011009">
    <property type="entry name" value="Kinase-like_dom_sf"/>
</dbReference>
<feature type="chain" id="PRO_5026147786" description="Protein kinase domain-containing protein" evidence="5">
    <location>
        <begin position="29"/>
        <end position="446"/>
    </location>
</feature>
<dbReference type="InterPro" id="IPR020635">
    <property type="entry name" value="Tyr_kinase_cat_dom"/>
</dbReference>
<comment type="subcellular location">
    <subcellularLocation>
        <location evidence="1">Membrane</location>
        <topology evidence="1">Single-pass membrane protein</topology>
    </subcellularLocation>
</comment>
<sequence length="446" mass="49567">MANVALIAGVSGGLVVLLLLCGVLCCCCRRSRSSLPYESQSMHEYYAPPDSNVRSSARYDDPTEKKYTVERPEGNSPLHADSFYDALSPTAKGTEPPATPLKQVVDDSYEALTPKETRRSISRSLAAFEGRRDQVHFTAYGPAVVEPFQEFSFDIWAYLVNQRDEMHDRAIHEQDGATQITREALMGIRRGAKVSITLEVPESFWINSSPTQTIEWNGQVTSAKFRLLSKESFTGQTIVKATIVCGSSVSVLRSYVTVAFLSRESKYTELESTFEQLPLSYREVPFSNIHMKEQVGHGHFGDVYRADLDGKEVVVKTIRAQAFGDGSTDQIVKEFQHEAAVLNMFGHHPNVVPFVGASTDPSETLALITEYLPYGNVEQQRESLNVLNKVRVLHGAAQGLANMHEGRFIHRDIAARNCLVEKISHRDVQAKLCDFGLSRRVASTGT</sequence>
<dbReference type="Pfam" id="PF07714">
    <property type="entry name" value="PK_Tyr_Ser-Thr"/>
    <property type="match status" value="1"/>
</dbReference>
<keyword evidence="5" id="KW-0732">Signal</keyword>
<dbReference type="GO" id="GO:0043235">
    <property type="term" value="C:receptor complex"/>
    <property type="evidence" value="ECO:0007669"/>
    <property type="project" value="TreeGrafter"/>
</dbReference>
<feature type="domain" description="Protein kinase" evidence="6">
    <location>
        <begin position="289"/>
        <end position="446"/>
    </location>
</feature>
<dbReference type="VEuPathDB" id="FungiDB:AeMF1_007574"/>
<dbReference type="Gene3D" id="3.30.200.20">
    <property type="entry name" value="Phosphorylase Kinase, domain 1"/>
    <property type="match status" value="1"/>
</dbReference>
<evidence type="ECO:0000313" key="8">
    <source>
        <dbReference type="Proteomes" id="UP000481153"/>
    </source>
</evidence>
<reference evidence="7 8" key="1">
    <citation type="submission" date="2019-07" db="EMBL/GenBank/DDBJ databases">
        <title>Genomics analysis of Aphanomyces spp. identifies a new class of oomycete effector associated with host adaptation.</title>
        <authorList>
            <person name="Gaulin E."/>
        </authorList>
    </citation>
    <scope>NUCLEOTIDE SEQUENCE [LARGE SCALE GENOMIC DNA]</scope>
    <source>
        <strain evidence="7 8">ATCC 201684</strain>
    </source>
</reference>
<feature type="binding site" evidence="3">
    <location>
        <position position="316"/>
    </location>
    <ligand>
        <name>ATP</name>
        <dbReference type="ChEBI" id="CHEBI:30616"/>
    </ligand>
</feature>
<dbReference type="InterPro" id="IPR050122">
    <property type="entry name" value="RTK"/>
</dbReference>
<dbReference type="PROSITE" id="PS50011">
    <property type="entry name" value="PROTEIN_KINASE_DOM"/>
    <property type="match status" value="1"/>
</dbReference>
<protein>
    <recommendedName>
        <fullName evidence="6">Protein kinase domain-containing protein</fullName>
    </recommendedName>
</protein>
<dbReference type="GO" id="GO:0007169">
    <property type="term" value="P:cell surface receptor protein tyrosine kinase signaling pathway"/>
    <property type="evidence" value="ECO:0007669"/>
    <property type="project" value="TreeGrafter"/>
</dbReference>
<keyword evidence="8" id="KW-1185">Reference proteome</keyword>
<dbReference type="SUPFAM" id="SSF56112">
    <property type="entry name" value="Protein kinase-like (PK-like)"/>
    <property type="match status" value="1"/>
</dbReference>
<keyword evidence="3" id="KW-0067">ATP-binding</keyword>
<dbReference type="GO" id="GO:0005886">
    <property type="term" value="C:plasma membrane"/>
    <property type="evidence" value="ECO:0007669"/>
    <property type="project" value="TreeGrafter"/>
</dbReference>
<dbReference type="InterPro" id="IPR008266">
    <property type="entry name" value="Tyr_kinase_AS"/>
</dbReference>
<evidence type="ECO:0000259" key="6">
    <source>
        <dbReference type="PROSITE" id="PS50011"/>
    </source>
</evidence>
<dbReference type="GO" id="GO:0005524">
    <property type="term" value="F:ATP binding"/>
    <property type="evidence" value="ECO:0007669"/>
    <property type="project" value="UniProtKB-UniRule"/>
</dbReference>
<proteinExistence type="predicted"/>